<dbReference type="Proteomes" id="UP000190435">
    <property type="component" value="Unassembled WGS sequence"/>
</dbReference>
<feature type="domain" description="DUF927" evidence="1">
    <location>
        <begin position="183"/>
        <end position="456"/>
    </location>
</feature>
<evidence type="ECO:0000313" key="2">
    <source>
        <dbReference type="EMBL" id="OOR91358.1"/>
    </source>
</evidence>
<reference evidence="3 5" key="2">
    <citation type="submission" date="2018-06" db="EMBL/GenBank/DDBJ databases">
        <authorList>
            <consortium name="Pathogen Informatics"/>
            <person name="Doyle S."/>
        </authorList>
    </citation>
    <scope>NUCLEOTIDE SEQUENCE [LARGE SCALE GENOMIC DNA]</scope>
    <source>
        <strain evidence="3 5">NCTC10293</strain>
    </source>
</reference>
<keyword evidence="4" id="KW-1185">Reference proteome</keyword>
<dbReference type="Proteomes" id="UP000255279">
    <property type="component" value="Unassembled WGS sequence"/>
</dbReference>
<evidence type="ECO:0000313" key="3">
    <source>
        <dbReference type="EMBL" id="STZ13971.1"/>
    </source>
</evidence>
<evidence type="ECO:0000313" key="4">
    <source>
        <dbReference type="Proteomes" id="UP000190435"/>
    </source>
</evidence>
<organism evidence="2 4">
    <name type="scientific">Moraxella caviae</name>
    <dbReference type="NCBI Taxonomy" id="34060"/>
    <lineage>
        <taxon>Bacteria</taxon>
        <taxon>Pseudomonadati</taxon>
        <taxon>Pseudomonadota</taxon>
        <taxon>Gammaproteobacteria</taxon>
        <taxon>Moraxellales</taxon>
        <taxon>Moraxellaceae</taxon>
        <taxon>Moraxella</taxon>
    </lineage>
</organism>
<dbReference type="Pfam" id="PF06048">
    <property type="entry name" value="DUF927"/>
    <property type="match status" value="1"/>
</dbReference>
<dbReference type="STRING" id="34060.B0181_03385"/>
<gene>
    <name evidence="2" type="ORF">B0181_03385</name>
    <name evidence="3" type="ORF">NCTC10293_01551</name>
</gene>
<sequence length="739" mass="81563">MNIAEVWETDFKELENAQFGEHVALHDLKTDYKEAAITAGKTYYPMKNAAGELISITGDDLRPVEHPKGAAVIMGDIHAPTAFIVDDWDDGERLFSVLPNTEYKAACVLITPAKVSAAKEFGAKQIIITATLNQKDEMLAKLAGVNGELWLGITDLATILDNGDEVEKIPLGVNRWRCAGGEFVLSDDGLWHITDAKDDEPSKKTWLSPPLYVDGLTRNKNGTNWGKYIRTKDQDGNTHRFILTDDKLQGDAREWRKLLAAHGCSPSNKPHAKQLLSDYLHRHPTKTRYTTVSSSGWHGDVYVLPNAVFGANNVLLDKEFATHHSQKGSLSDWQENIAKECIKHDRLTLGLCMAFGGALLELMNMQSIGVHLVSSSSQGKTLTLNLACSVWGKPSDLLKTWNFTANGLEMIVSLHNDNFLALDELGQIGAKEAAKVVYMLGNGAGKGRATKDLSLQDVRTWRTCWLSTGEITLSQKLAEIGKSAHAGELMRMIHLPANSEQGSVFDDVEVGEQGRKLHSRLNDYASRFYGTAGTAWLEYLTADKKGMAELAGGLYDEFMAGFGDLSQQQGRVLGYFALMATAGELATRAGITGWQDGQASQAIANLYHVWLANNKDDLQTAQAIEAIQHFIEQHQFSRFVNATEPSFTPSDIRHTANFAGYITNIKDVGVVYAFNQSAFDEAIKKHGLSRDVCLNILKNHDFLHCNDGGRFKAKIRIENGKNPLSFYAIKAKILEFSKN</sequence>
<accession>A0A1T0A6Y6</accession>
<dbReference type="EMBL" id="MUXU01000022">
    <property type="protein sequence ID" value="OOR91358.1"/>
    <property type="molecule type" value="Genomic_DNA"/>
</dbReference>
<dbReference type="GO" id="GO:0004386">
    <property type="term" value="F:helicase activity"/>
    <property type="evidence" value="ECO:0007669"/>
    <property type="project" value="UniProtKB-KW"/>
</dbReference>
<keyword evidence="3" id="KW-0067">ATP-binding</keyword>
<evidence type="ECO:0000313" key="5">
    <source>
        <dbReference type="Proteomes" id="UP000255279"/>
    </source>
</evidence>
<dbReference type="EMBL" id="UGQE01000004">
    <property type="protein sequence ID" value="STZ13971.1"/>
    <property type="molecule type" value="Genomic_DNA"/>
</dbReference>
<evidence type="ECO:0000259" key="1">
    <source>
        <dbReference type="Pfam" id="PF06048"/>
    </source>
</evidence>
<keyword evidence="3" id="KW-0547">Nucleotide-binding</keyword>
<reference evidence="2 4" key="1">
    <citation type="submission" date="2017-02" db="EMBL/GenBank/DDBJ databases">
        <title>Draft genome sequence of Moraxella caviae CCUG 355 type strain.</title>
        <authorList>
            <person name="Engstrom-Jakobsson H."/>
            <person name="Salva-Serra F."/>
            <person name="Thorell K."/>
            <person name="Gonzales-Siles L."/>
            <person name="Karlsson R."/>
            <person name="Boulund F."/>
            <person name="Engstrand L."/>
            <person name="Moore E."/>
        </authorList>
    </citation>
    <scope>NUCLEOTIDE SEQUENCE [LARGE SCALE GENOMIC DNA]</scope>
    <source>
        <strain evidence="2 4">CCUG 355</strain>
    </source>
</reference>
<keyword evidence="3" id="KW-0347">Helicase</keyword>
<dbReference type="InterPro" id="IPR009270">
    <property type="entry name" value="DUF927"/>
</dbReference>
<dbReference type="RefSeq" id="WP_078276075.1">
    <property type="nucleotide sequence ID" value="NZ_CAACXO010000059.1"/>
</dbReference>
<dbReference type="OrthoDB" id="784829at2"/>
<proteinExistence type="predicted"/>
<name>A0A1T0A6Y6_9GAMM</name>
<protein>
    <submittedName>
        <fullName evidence="3">Superfamily II helicase and inactivated derivatives</fullName>
    </submittedName>
</protein>
<dbReference type="AlphaFoldDB" id="A0A1T0A6Y6"/>
<keyword evidence="3" id="KW-0378">Hydrolase</keyword>